<protein>
    <submittedName>
        <fullName evidence="2">Uncharacterized protein</fullName>
    </submittedName>
</protein>
<name>A0A151ZCE5_TIELA</name>
<dbReference type="PANTHER" id="PTHR36439:SF1">
    <property type="entry name" value="DUF1697 DOMAIN-CONTAINING PROTEIN"/>
    <property type="match status" value="1"/>
</dbReference>
<keyword evidence="3" id="KW-1185">Reference proteome</keyword>
<evidence type="ECO:0000313" key="2">
    <source>
        <dbReference type="EMBL" id="KYQ91609.1"/>
    </source>
</evidence>
<gene>
    <name evidence="2" type="ORF">DLAC_07378</name>
</gene>
<proteinExistence type="predicted"/>
<dbReference type="EMBL" id="LODT01000034">
    <property type="protein sequence ID" value="KYQ91609.1"/>
    <property type="molecule type" value="Genomic_DNA"/>
</dbReference>
<dbReference type="PIRSF" id="PIRSF008502">
    <property type="entry name" value="UCP008502"/>
    <property type="match status" value="1"/>
</dbReference>
<evidence type="ECO:0000313" key="3">
    <source>
        <dbReference type="Proteomes" id="UP000076078"/>
    </source>
</evidence>
<dbReference type="Pfam" id="PF08002">
    <property type="entry name" value="DUF1697"/>
    <property type="match status" value="1"/>
</dbReference>
<evidence type="ECO:0000256" key="1">
    <source>
        <dbReference type="SAM" id="MobiDB-lite"/>
    </source>
</evidence>
<dbReference type="Gene3D" id="3.30.70.1280">
    <property type="entry name" value="SP0830-like domains"/>
    <property type="match status" value="1"/>
</dbReference>
<feature type="region of interest" description="Disordered" evidence="1">
    <location>
        <begin position="120"/>
        <end position="149"/>
    </location>
</feature>
<dbReference type="Proteomes" id="UP000076078">
    <property type="component" value="Unassembled WGS sequence"/>
</dbReference>
<dbReference type="InParanoid" id="A0A151ZCE5"/>
<dbReference type="InterPro" id="IPR012545">
    <property type="entry name" value="DUF1697"/>
</dbReference>
<dbReference type="PANTHER" id="PTHR36439">
    <property type="entry name" value="BLL4334 PROTEIN"/>
    <property type="match status" value="1"/>
</dbReference>
<dbReference type="SUPFAM" id="SSF160379">
    <property type="entry name" value="SP0830-like"/>
    <property type="match status" value="1"/>
</dbReference>
<sequence length="202" mass="23875">MKFILFLRAINIAGQNIIKMVELRSSLEKIKEFQNVKTYIQTGNIILDCDTYDHSRVKLEISYILEKEFKVKSPQISVFDLEGYKKVLENNPYKDSGVKDCKIMVYFPIDKTIGHLKQQFSEDEKTDVEKDENDDNDDDDEDGNSNKSKHRDEWEVIDEVLFFKFARSYKDSKEYKNLTKLLVKIPHTTRNWRTCNKILNLC</sequence>
<feature type="compositionally biased region" description="Acidic residues" evidence="1">
    <location>
        <begin position="124"/>
        <end position="143"/>
    </location>
</feature>
<comment type="caution">
    <text evidence="2">The sequence shown here is derived from an EMBL/GenBank/DDBJ whole genome shotgun (WGS) entry which is preliminary data.</text>
</comment>
<dbReference type="AlphaFoldDB" id="A0A151ZCE5"/>
<dbReference type="OMA" id="QCEYEKE"/>
<dbReference type="OrthoDB" id="109291at2759"/>
<organism evidence="2 3">
    <name type="scientific">Tieghemostelium lacteum</name>
    <name type="common">Slime mold</name>
    <name type="synonym">Dictyostelium lacteum</name>
    <dbReference type="NCBI Taxonomy" id="361077"/>
    <lineage>
        <taxon>Eukaryota</taxon>
        <taxon>Amoebozoa</taxon>
        <taxon>Evosea</taxon>
        <taxon>Eumycetozoa</taxon>
        <taxon>Dictyostelia</taxon>
        <taxon>Dictyosteliales</taxon>
        <taxon>Raperosteliaceae</taxon>
        <taxon>Tieghemostelium</taxon>
    </lineage>
</organism>
<reference evidence="2 3" key="1">
    <citation type="submission" date="2015-12" db="EMBL/GenBank/DDBJ databases">
        <title>Dictyostelia acquired genes for synthesis and detection of signals that induce cell-type specialization by lateral gene transfer from prokaryotes.</title>
        <authorList>
            <person name="Gloeckner G."/>
            <person name="Schaap P."/>
        </authorList>
    </citation>
    <scope>NUCLEOTIDE SEQUENCE [LARGE SCALE GENOMIC DNA]</scope>
    <source>
        <strain evidence="2 3">TK</strain>
    </source>
</reference>
<accession>A0A151ZCE5</accession>